<dbReference type="Proteomes" id="UP001488805">
    <property type="component" value="Unassembled WGS sequence"/>
</dbReference>
<comment type="similarity">
    <text evidence="3">Belongs to the glycoprotein hormones subunit beta family.</text>
</comment>
<protein>
    <recommendedName>
        <fullName evidence="9">Glycoprotein hormone subunit beta domain-containing protein</fullName>
    </recommendedName>
</protein>
<dbReference type="SMART" id="SM00068">
    <property type="entry name" value="GHB"/>
    <property type="match status" value="1"/>
</dbReference>
<dbReference type="PANTHER" id="PTHR11515:SF11">
    <property type="entry name" value="LUTROPIN SUBUNIT BETA"/>
    <property type="match status" value="1"/>
</dbReference>
<dbReference type="GO" id="GO:0005737">
    <property type="term" value="C:cytoplasm"/>
    <property type="evidence" value="ECO:0007669"/>
    <property type="project" value="TreeGrafter"/>
</dbReference>
<evidence type="ECO:0000256" key="4">
    <source>
        <dbReference type="ARBA" id="ARBA00011870"/>
    </source>
</evidence>
<comment type="caution">
    <text evidence="10">The sequence shown here is derived from an EMBL/GenBank/DDBJ whole genome shotgun (WGS) entry which is preliminary data.</text>
</comment>
<evidence type="ECO:0000256" key="8">
    <source>
        <dbReference type="SAM" id="SignalP"/>
    </source>
</evidence>
<feature type="signal peptide" evidence="8">
    <location>
        <begin position="1"/>
        <end position="18"/>
    </location>
</feature>
<dbReference type="InterPro" id="IPR006208">
    <property type="entry name" value="Glyco_hormone_CN"/>
</dbReference>
<evidence type="ECO:0000313" key="10">
    <source>
        <dbReference type="EMBL" id="KAK9542298.1"/>
    </source>
</evidence>
<keyword evidence="7" id="KW-1015">Disulfide bond</keyword>
<dbReference type="PANTHER" id="PTHR11515">
    <property type="entry name" value="GLYCOPROTEIN HORMONE BETA CHAIN"/>
    <property type="match status" value="1"/>
</dbReference>
<evidence type="ECO:0000256" key="3">
    <source>
        <dbReference type="ARBA" id="ARBA00006552"/>
    </source>
</evidence>
<accession>A0AAW1G7J0</accession>
<evidence type="ECO:0000259" key="9">
    <source>
        <dbReference type="Pfam" id="PF00007"/>
    </source>
</evidence>
<reference evidence="10 11" key="1">
    <citation type="journal article" date="2024" name="Genome Biol. Evol.">
        <title>Chromosome-level genome assembly of the viviparous eelpout Zoarces viviparus.</title>
        <authorList>
            <person name="Fuhrmann N."/>
            <person name="Brasseur M.V."/>
            <person name="Bakowski C.E."/>
            <person name="Podsiadlowski L."/>
            <person name="Prost S."/>
            <person name="Krehenwinkel H."/>
            <person name="Mayer C."/>
        </authorList>
    </citation>
    <scope>NUCLEOTIDE SEQUENCE [LARGE SCALE GENOMIC DNA]</scope>
    <source>
        <strain evidence="10">NO-MEL_2022_Ind0_liver</strain>
    </source>
</reference>
<dbReference type="GO" id="GO:0030728">
    <property type="term" value="P:ovulation"/>
    <property type="evidence" value="ECO:0007669"/>
    <property type="project" value="TreeGrafter"/>
</dbReference>
<evidence type="ECO:0000256" key="6">
    <source>
        <dbReference type="ARBA" id="ARBA00022702"/>
    </source>
</evidence>
<evidence type="ECO:0000256" key="5">
    <source>
        <dbReference type="ARBA" id="ARBA00022525"/>
    </source>
</evidence>
<comment type="function">
    <text evidence="1">Involved in gametogenesis and steroidogenesis.</text>
</comment>
<proteinExistence type="inferred from homology"/>
<gene>
    <name evidence="10" type="ORF">VZT92_000173</name>
</gene>
<dbReference type="GO" id="GO:0005179">
    <property type="term" value="F:hormone activity"/>
    <property type="evidence" value="ECO:0007669"/>
    <property type="project" value="UniProtKB-KW"/>
</dbReference>
<comment type="subcellular location">
    <subcellularLocation>
        <location evidence="2">Secreted</location>
    </subcellularLocation>
</comment>
<dbReference type="InterPro" id="IPR029034">
    <property type="entry name" value="Cystine-knot_cytokine"/>
</dbReference>
<dbReference type="EMBL" id="JBCEZU010000001">
    <property type="protein sequence ID" value="KAK9542298.1"/>
    <property type="molecule type" value="Genomic_DNA"/>
</dbReference>
<feature type="chain" id="PRO_5043475036" description="Glycoprotein hormone subunit beta domain-containing protein" evidence="8">
    <location>
        <begin position="19"/>
        <end position="123"/>
    </location>
</feature>
<feature type="domain" description="Glycoprotein hormone subunit beta" evidence="9">
    <location>
        <begin position="23"/>
        <end position="109"/>
    </location>
</feature>
<keyword evidence="6" id="KW-0372">Hormone</keyword>
<organism evidence="10 11">
    <name type="scientific">Zoarces viviparus</name>
    <name type="common">Viviparous eelpout</name>
    <name type="synonym">Blennius viviparus</name>
    <dbReference type="NCBI Taxonomy" id="48416"/>
    <lineage>
        <taxon>Eukaryota</taxon>
        <taxon>Metazoa</taxon>
        <taxon>Chordata</taxon>
        <taxon>Craniata</taxon>
        <taxon>Vertebrata</taxon>
        <taxon>Euteleostomi</taxon>
        <taxon>Actinopterygii</taxon>
        <taxon>Neopterygii</taxon>
        <taxon>Teleostei</taxon>
        <taxon>Neoteleostei</taxon>
        <taxon>Acanthomorphata</taxon>
        <taxon>Eupercaria</taxon>
        <taxon>Perciformes</taxon>
        <taxon>Cottioidei</taxon>
        <taxon>Zoarcales</taxon>
        <taxon>Zoarcidae</taxon>
        <taxon>Zoarcinae</taxon>
        <taxon>Zoarces</taxon>
    </lineage>
</organism>
<evidence type="ECO:0000256" key="1">
    <source>
        <dbReference type="ARBA" id="ARBA00003920"/>
    </source>
</evidence>
<keyword evidence="8" id="KW-0732">Signal</keyword>
<evidence type="ECO:0000313" key="11">
    <source>
        <dbReference type="Proteomes" id="UP001488805"/>
    </source>
</evidence>
<dbReference type="GO" id="GO:0007186">
    <property type="term" value="P:G protein-coupled receptor signaling pathway"/>
    <property type="evidence" value="ECO:0007669"/>
    <property type="project" value="TreeGrafter"/>
</dbReference>
<dbReference type="Gene3D" id="2.10.90.10">
    <property type="entry name" value="Cystine-knot cytokines"/>
    <property type="match status" value="1"/>
</dbReference>
<evidence type="ECO:0000256" key="7">
    <source>
        <dbReference type="ARBA" id="ARBA00023157"/>
    </source>
</evidence>
<dbReference type="AlphaFoldDB" id="A0AAW1G7J0"/>
<dbReference type="Pfam" id="PF00007">
    <property type="entry name" value="Cys_knot"/>
    <property type="match status" value="1"/>
</dbReference>
<dbReference type="InterPro" id="IPR001545">
    <property type="entry name" value="Gonadotropin_bsu"/>
</dbReference>
<keyword evidence="5" id="KW-0964">Secreted</keyword>
<sequence length="123" mass="13184">MQLVFMAAVLALAGAGAGQSCSSSCHLTNRLISVESCGRTVSILTTMCEGQCFRKDPVYISLKHPTPQETCNGDWSYEVIHIDGCPEGVTYPVARNCECTVCNRDEDTYCGSFPGDVSSCLSS</sequence>
<keyword evidence="11" id="KW-1185">Reference proteome</keyword>
<evidence type="ECO:0000256" key="2">
    <source>
        <dbReference type="ARBA" id="ARBA00004613"/>
    </source>
</evidence>
<name>A0AAW1G7J0_ZOAVI</name>
<dbReference type="SUPFAM" id="SSF57501">
    <property type="entry name" value="Cystine-knot cytokines"/>
    <property type="match status" value="1"/>
</dbReference>
<dbReference type="GO" id="GO:0005615">
    <property type="term" value="C:extracellular space"/>
    <property type="evidence" value="ECO:0007669"/>
    <property type="project" value="TreeGrafter"/>
</dbReference>
<comment type="subunit">
    <text evidence="4">Heterodimer of an alpha and a beta chain.</text>
</comment>
<dbReference type="CDD" id="cd00069">
    <property type="entry name" value="GHB_like"/>
    <property type="match status" value="1"/>
</dbReference>